<dbReference type="RefSeq" id="WP_109612253.1">
    <property type="nucleotide sequence ID" value="NZ_QGGG01000004.1"/>
</dbReference>
<name>A0A316C5K0_PSESE</name>
<keyword evidence="1" id="KW-0812">Transmembrane</keyword>
<organism evidence="2 3">
    <name type="scientific">Pseudaminobacter salicylatoxidans</name>
    <dbReference type="NCBI Taxonomy" id="93369"/>
    <lineage>
        <taxon>Bacteria</taxon>
        <taxon>Pseudomonadati</taxon>
        <taxon>Pseudomonadota</taxon>
        <taxon>Alphaproteobacteria</taxon>
        <taxon>Hyphomicrobiales</taxon>
        <taxon>Phyllobacteriaceae</taxon>
        <taxon>Pseudaminobacter</taxon>
    </lineage>
</organism>
<protein>
    <submittedName>
        <fullName evidence="2">Uncharacterized protein</fullName>
    </submittedName>
</protein>
<feature type="transmembrane region" description="Helical" evidence="1">
    <location>
        <begin position="90"/>
        <end position="112"/>
    </location>
</feature>
<evidence type="ECO:0000256" key="1">
    <source>
        <dbReference type="SAM" id="Phobius"/>
    </source>
</evidence>
<keyword evidence="1" id="KW-0472">Membrane</keyword>
<comment type="caution">
    <text evidence="2">The sequence shown here is derived from an EMBL/GenBank/DDBJ whole genome shotgun (WGS) entry which is preliminary data.</text>
</comment>
<reference evidence="2 3" key="1">
    <citation type="submission" date="2018-05" db="EMBL/GenBank/DDBJ databases">
        <title>Genomic Encyclopedia of Type Strains, Phase IV (KMG-IV): sequencing the most valuable type-strain genomes for metagenomic binning, comparative biology and taxonomic classification.</title>
        <authorList>
            <person name="Goeker M."/>
        </authorList>
    </citation>
    <scope>NUCLEOTIDE SEQUENCE [LARGE SCALE GENOMIC DNA]</scope>
    <source>
        <strain evidence="2 3">DSM 6986</strain>
    </source>
</reference>
<gene>
    <name evidence="2" type="ORF">C7441_10484</name>
</gene>
<proteinExistence type="predicted"/>
<dbReference type="OrthoDB" id="8029632at2"/>
<evidence type="ECO:0000313" key="3">
    <source>
        <dbReference type="Proteomes" id="UP000245396"/>
    </source>
</evidence>
<dbReference type="AlphaFoldDB" id="A0A316C5K0"/>
<dbReference type="Proteomes" id="UP000245396">
    <property type="component" value="Unassembled WGS sequence"/>
</dbReference>
<dbReference type="EMBL" id="QGGG01000004">
    <property type="protein sequence ID" value="PWJ84818.1"/>
    <property type="molecule type" value="Genomic_DNA"/>
</dbReference>
<dbReference type="STRING" id="1192868.GCA_000304395_02679"/>
<sequence length="214" mass="22369">MADGRTARPVSGEILTAVREGAASRQAMDAGIVEADFEIVSACAQPMPVLPAAFIPAIQSSAATGMTMLHRNGEKKRQKARSFGCRAGPAFWIFGASLAFTAFWVSGGHAWVRQLPFSAAGPAEGLSLSGIRSRVEITSGRPVLFVDGEATNHGVLAVPLPGLEINVTGEDGRVTFYKLGTSQEPLAPGGRFAFSSRLAVPKNGVKAVKVAFGE</sequence>
<accession>A0A316C5K0</accession>
<evidence type="ECO:0000313" key="2">
    <source>
        <dbReference type="EMBL" id="PWJ84818.1"/>
    </source>
</evidence>
<keyword evidence="1" id="KW-1133">Transmembrane helix</keyword>
<keyword evidence="3" id="KW-1185">Reference proteome</keyword>